<dbReference type="PANTHER" id="PTHR11921">
    <property type="entry name" value="SUCCINATE DEHYDROGENASE IRON-SULFUR PROTEIN"/>
    <property type="match status" value="1"/>
</dbReference>
<comment type="function">
    <text evidence="22">Iron-sulfur protein (IP) subunit of succinate dehydrogenase (SDH) that is involved in complex II of the mitochondrial electron transport chain and is responsible for transferring electrons from succinate to ubiquinone (coenzyme Q).</text>
</comment>
<dbReference type="GO" id="GO:0009055">
    <property type="term" value="F:electron transfer activity"/>
    <property type="evidence" value="ECO:0007669"/>
    <property type="project" value="InterPro"/>
</dbReference>
<dbReference type="Pfam" id="PF13534">
    <property type="entry name" value="Fer4_17"/>
    <property type="match status" value="1"/>
</dbReference>
<keyword evidence="9 22" id="KW-0479">Metal-binding</keyword>
<dbReference type="GO" id="GO:0051539">
    <property type="term" value="F:4 iron, 4 sulfur cluster binding"/>
    <property type="evidence" value="ECO:0007669"/>
    <property type="project" value="UniProtKB-KW"/>
</dbReference>
<comment type="function">
    <text evidence="18">Iron-sulfur protein (IP) subunit of the succinate dehydrogenase complex (mitochondrial respiratory chain complex II), responsible for transferring electrons from succinate to ubiquinone (coenzyme Q). SDH also oxidizes malate to the non-canonical enol form of oxaloacetate, enol-oxaloacetate. Enol-oxaloacetate, which is a potent inhibitor of the succinate dehydrogenase activity, is further isomerized into keto-oxaloacetate.</text>
</comment>
<evidence type="ECO:0000313" key="25">
    <source>
        <dbReference type="Ensembl" id="ENSONIP00000051312.1"/>
    </source>
</evidence>
<evidence type="ECO:0000256" key="18">
    <source>
        <dbReference type="ARBA" id="ARBA00046167"/>
    </source>
</evidence>
<dbReference type="UniPathway" id="UPA00223">
    <property type="reaction ID" value="UER01006"/>
</dbReference>
<dbReference type="GO" id="GO:0005743">
    <property type="term" value="C:mitochondrial inner membrane"/>
    <property type="evidence" value="ECO:0007669"/>
    <property type="project" value="UniProtKB-SubCell"/>
</dbReference>
<keyword evidence="15 22" id="KW-0496">Mitochondrion</keyword>
<dbReference type="InterPro" id="IPR004489">
    <property type="entry name" value="Succ_DH/fum_Rdtase_Fe-S"/>
</dbReference>
<evidence type="ECO:0000256" key="15">
    <source>
        <dbReference type="ARBA" id="ARBA00023128"/>
    </source>
</evidence>
<evidence type="ECO:0000256" key="6">
    <source>
        <dbReference type="ARBA" id="ARBA00022485"/>
    </source>
</evidence>
<dbReference type="PROSITE" id="PS00197">
    <property type="entry name" value="2FE2S_FER_1"/>
    <property type="match status" value="1"/>
</dbReference>
<feature type="domain" description="2Fe-2S ferredoxin-type" evidence="23">
    <location>
        <begin position="110"/>
        <end position="203"/>
    </location>
</feature>
<dbReference type="EC" id="1.3.5.1" evidence="4 22"/>
<evidence type="ECO:0000256" key="19">
    <source>
        <dbReference type="ARBA" id="ARBA00047404"/>
    </source>
</evidence>
<dbReference type="PROSITE" id="PS00198">
    <property type="entry name" value="4FE4S_FER_1"/>
    <property type="match status" value="1"/>
</dbReference>
<dbReference type="InterPro" id="IPR006058">
    <property type="entry name" value="2Fe2S_fd_BS"/>
</dbReference>
<evidence type="ECO:0000256" key="9">
    <source>
        <dbReference type="ARBA" id="ARBA00022723"/>
    </source>
</evidence>
<evidence type="ECO:0000256" key="1">
    <source>
        <dbReference type="ARBA" id="ARBA00004443"/>
    </source>
</evidence>
<evidence type="ECO:0000256" key="14">
    <source>
        <dbReference type="ARBA" id="ARBA00023014"/>
    </source>
</evidence>
<evidence type="ECO:0000256" key="8">
    <source>
        <dbReference type="ARBA" id="ARBA00022714"/>
    </source>
</evidence>
<dbReference type="Gene3D" id="1.10.1060.10">
    <property type="entry name" value="Alpha-helical ferredoxin"/>
    <property type="match status" value="1"/>
</dbReference>
<dbReference type="GO" id="GO:0051537">
    <property type="term" value="F:2 iron, 2 sulfur cluster binding"/>
    <property type="evidence" value="ECO:0007669"/>
    <property type="project" value="UniProtKB-KW"/>
</dbReference>
<dbReference type="PROSITE" id="PS51379">
    <property type="entry name" value="4FE4S_FER_2"/>
    <property type="match status" value="1"/>
</dbReference>
<dbReference type="GO" id="GO:0051538">
    <property type="term" value="F:3 iron, 4 sulfur cluster binding"/>
    <property type="evidence" value="ECO:0007669"/>
    <property type="project" value="UniProtKB-KW"/>
</dbReference>
<dbReference type="InterPro" id="IPR012675">
    <property type="entry name" value="Beta-grasp_dom_sf"/>
</dbReference>
<comment type="similarity">
    <text evidence="3 22">Belongs to the succinate dehydrogenase/fumarate reductase iron-sulfur protein family.</text>
</comment>
<evidence type="ECO:0000256" key="13">
    <source>
        <dbReference type="ARBA" id="ARBA00023004"/>
    </source>
</evidence>
<dbReference type="InterPro" id="IPR009051">
    <property type="entry name" value="Helical_ferredxn"/>
</dbReference>
<dbReference type="InParanoid" id="A0A669CV92"/>
<dbReference type="NCBIfam" id="TIGR00384">
    <property type="entry name" value="dhsB"/>
    <property type="match status" value="1"/>
</dbReference>
<proteinExistence type="inferred from homology"/>
<keyword evidence="17 22" id="KW-0003">3Fe-4S</keyword>
<reference evidence="25" key="2">
    <citation type="submission" date="2025-08" db="UniProtKB">
        <authorList>
            <consortium name="Ensembl"/>
        </authorList>
    </citation>
    <scope>IDENTIFICATION</scope>
</reference>
<keyword evidence="8 22" id="KW-0001">2Fe-2S</keyword>
<evidence type="ECO:0000256" key="16">
    <source>
        <dbReference type="ARBA" id="ARBA00023136"/>
    </source>
</evidence>
<dbReference type="AlphaFoldDB" id="A0A669CV92"/>
<dbReference type="PROSITE" id="PS51085">
    <property type="entry name" value="2FE2S_FER_2"/>
    <property type="match status" value="1"/>
</dbReference>
<comment type="cofactor">
    <cofactor evidence="22">
        <name>[2Fe-2S] cluster</name>
        <dbReference type="ChEBI" id="CHEBI:190135"/>
    </cofactor>
    <text evidence="22">Binds 1 [2Fe-2S] cluster.</text>
</comment>
<dbReference type="OMA" id="SNMKTFQ"/>
<feature type="domain" description="4Fe-4S ferredoxin-type" evidence="24">
    <location>
        <begin position="246"/>
        <end position="276"/>
    </location>
</feature>
<dbReference type="InterPro" id="IPR017900">
    <property type="entry name" value="4Fe4S_Fe_S_CS"/>
</dbReference>
<gene>
    <name evidence="25" type="primary">SDHB</name>
    <name evidence="25" type="synonym">sdhb</name>
</gene>
<reference evidence="25" key="3">
    <citation type="submission" date="2025-09" db="UniProtKB">
        <authorList>
            <consortium name="Ensembl"/>
        </authorList>
    </citation>
    <scope>IDENTIFICATION</scope>
</reference>
<evidence type="ECO:0000256" key="7">
    <source>
        <dbReference type="ARBA" id="ARBA00022532"/>
    </source>
</evidence>
<dbReference type="SUPFAM" id="SSF46548">
    <property type="entry name" value="alpha-helical ferredoxin"/>
    <property type="match status" value="1"/>
</dbReference>
<dbReference type="GO" id="GO:0022904">
    <property type="term" value="P:respiratory electron transport chain"/>
    <property type="evidence" value="ECO:0007669"/>
    <property type="project" value="TreeGrafter"/>
</dbReference>
<keyword evidence="6 22" id="KW-0004">4Fe-4S</keyword>
<evidence type="ECO:0000259" key="23">
    <source>
        <dbReference type="PROSITE" id="PS51085"/>
    </source>
</evidence>
<dbReference type="InterPro" id="IPR001041">
    <property type="entry name" value="2Fe-2S_ferredoxin-type"/>
</dbReference>
<evidence type="ECO:0000256" key="2">
    <source>
        <dbReference type="ARBA" id="ARBA00004788"/>
    </source>
</evidence>
<dbReference type="GO" id="GO:0008177">
    <property type="term" value="F:succinate dehydrogenase (quinone) activity"/>
    <property type="evidence" value="ECO:0007669"/>
    <property type="project" value="UniProtKB-EC"/>
</dbReference>
<evidence type="ECO:0000256" key="11">
    <source>
        <dbReference type="ARBA" id="ARBA00022946"/>
    </source>
</evidence>
<sequence>MSVRVYGAIGCSHYSNQAHTCLPNELSLSHCAKIHLKHFSFNCCCVHSVCSTAIILPSKRRHRSSLSNSVSFQAQRCKPLKLCGSKWRDHILAVRYAQTAAAPAVQPRIKKFQVYRWDPDTPGDKPRMQTYEIDLNTCGPMVLDALIKIKNEIDPTLTFRRSCREGICGSCAMNIEGGNTLACLNKIDSNVSKPTKIYPLPHMYVVKDLVPDMSNFYAQYKSIEPYLKKKDESKEGKEQYLQSVEDRQKLDGLYECILCACCSTSCPSYWWNGDKYLGPAVLMQAYRWMIDSRDEYTEERLSKLQDPFSLYRCHTIMNCTKTCPKGLNPGKAIAEIKKMMATYKEKTAAAV</sequence>
<evidence type="ECO:0000256" key="17">
    <source>
        <dbReference type="ARBA" id="ARBA00023291"/>
    </source>
</evidence>
<evidence type="ECO:0000256" key="21">
    <source>
        <dbReference type="ARBA" id="ARBA00049220"/>
    </source>
</evidence>
<keyword evidence="14 22" id="KW-0411">Iron-sulfur</keyword>
<dbReference type="GO" id="GO:0006099">
    <property type="term" value="P:tricarboxylic acid cycle"/>
    <property type="evidence" value="ECO:0007669"/>
    <property type="project" value="UniProtKB-UniPathway"/>
</dbReference>
<comment type="cofactor">
    <cofactor evidence="22">
        <name>[3Fe-4S] cluster</name>
        <dbReference type="ChEBI" id="CHEBI:21137"/>
    </cofactor>
    <text evidence="22">Binds 1 [3Fe-4S] cluster.</text>
</comment>
<keyword evidence="13 22" id="KW-0408">Iron</keyword>
<evidence type="ECO:0000256" key="3">
    <source>
        <dbReference type="ARBA" id="ARBA00009433"/>
    </source>
</evidence>
<dbReference type="FunFam" id="3.10.20.30:FF:000007">
    <property type="entry name" value="Succinate dehydrogenase [ubiquinone] iron-sulfur subunit, mitochondrial"/>
    <property type="match status" value="1"/>
</dbReference>
<comment type="catalytic activity">
    <reaction evidence="21">
        <text>a quinone + succinate = fumarate + a quinol</text>
        <dbReference type="Rhea" id="RHEA:40523"/>
        <dbReference type="ChEBI" id="CHEBI:24646"/>
        <dbReference type="ChEBI" id="CHEBI:29806"/>
        <dbReference type="ChEBI" id="CHEBI:30031"/>
        <dbReference type="ChEBI" id="CHEBI:132124"/>
        <dbReference type="EC" id="1.3.5.1"/>
    </reaction>
</comment>
<reference evidence="26" key="1">
    <citation type="submission" date="2012-01" db="EMBL/GenBank/DDBJ databases">
        <title>The Genome Sequence of Oreochromis niloticus (Nile Tilapia).</title>
        <authorList>
            <consortium name="Broad Institute Genome Assembly Team"/>
            <consortium name="Broad Institute Sequencing Platform"/>
            <person name="Di Palma F."/>
            <person name="Johnson J."/>
            <person name="Lander E.S."/>
            <person name="Lindblad-Toh K."/>
        </authorList>
    </citation>
    <scope>NUCLEOTIDE SEQUENCE [LARGE SCALE GENOMIC DNA]</scope>
</reference>
<dbReference type="PANTHER" id="PTHR11921:SF29">
    <property type="entry name" value="SUCCINATE DEHYDROGENASE [UBIQUINONE] IRON-SULFUR SUBUNIT, MITOCHONDRIAL"/>
    <property type="match status" value="1"/>
</dbReference>
<dbReference type="Gene3D" id="3.10.20.30">
    <property type="match status" value="1"/>
</dbReference>
<dbReference type="Proteomes" id="UP000005207">
    <property type="component" value="Linkage group LG5"/>
</dbReference>
<dbReference type="SUPFAM" id="SSF54292">
    <property type="entry name" value="2Fe-2S ferredoxin-like"/>
    <property type="match status" value="1"/>
</dbReference>
<dbReference type="InterPro" id="IPR017896">
    <property type="entry name" value="4Fe4S_Fe-S-bd"/>
</dbReference>
<evidence type="ECO:0000256" key="12">
    <source>
        <dbReference type="ARBA" id="ARBA00023002"/>
    </source>
</evidence>
<dbReference type="NCBIfam" id="NF004616">
    <property type="entry name" value="PRK05950.1"/>
    <property type="match status" value="1"/>
</dbReference>
<evidence type="ECO:0000259" key="24">
    <source>
        <dbReference type="PROSITE" id="PS51379"/>
    </source>
</evidence>
<dbReference type="InterPro" id="IPR050573">
    <property type="entry name" value="SDH/FRD_Iron-Sulfur"/>
</dbReference>
<keyword evidence="7" id="KW-0816">Tricarboxylic acid cycle</keyword>
<accession>A0A669CV92</accession>
<dbReference type="Ensembl" id="ENSONIT00000055486.1">
    <property type="protein sequence ID" value="ENSONIP00000051312.1"/>
    <property type="gene ID" value="ENSONIG00000018910.2"/>
</dbReference>
<comment type="cofactor">
    <cofactor evidence="22">
        <name>[4Fe-4S] cluster</name>
        <dbReference type="ChEBI" id="CHEBI:49883"/>
    </cofactor>
    <text evidence="22">Binds 1 [4Fe-4S] cluster.</text>
</comment>
<dbReference type="FunCoup" id="A0A669CV92">
    <property type="interactions" value="1907"/>
</dbReference>
<keyword evidence="26" id="KW-1185">Reference proteome</keyword>
<dbReference type="Pfam" id="PF13085">
    <property type="entry name" value="Fer2_3"/>
    <property type="match status" value="1"/>
</dbReference>
<dbReference type="InterPro" id="IPR036010">
    <property type="entry name" value="2Fe-2S_ferredoxin-like_sf"/>
</dbReference>
<keyword evidence="11" id="KW-0809">Transit peptide</keyword>
<evidence type="ECO:0000313" key="26">
    <source>
        <dbReference type="Proteomes" id="UP000005207"/>
    </source>
</evidence>
<comment type="catalytic activity">
    <reaction evidence="19">
        <text>(R)-malate + a quinone = enol-oxaloacetate + a quinol</text>
        <dbReference type="Rhea" id="RHEA:79827"/>
        <dbReference type="ChEBI" id="CHEBI:15588"/>
        <dbReference type="ChEBI" id="CHEBI:17479"/>
        <dbReference type="ChEBI" id="CHEBI:24646"/>
        <dbReference type="ChEBI" id="CHEBI:132124"/>
    </reaction>
    <physiologicalReaction direction="left-to-right" evidence="19">
        <dbReference type="Rhea" id="RHEA:79828"/>
    </physiologicalReaction>
</comment>
<dbReference type="FunFam" id="1.10.1060.10:FF:000029">
    <property type="entry name" value="Succinate dehydrogenase [ubiquinone] iron-sulfur subunit, mitochondrial"/>
    <property type="match status" value="1"/>
</dbReference>
<dbReference type="CDD" id="cd00207">
    <property type="entry name" value="fer2"/>
    <property type="match status" value="1"/>
</dbReference>
<name>A0A669CV92_ORENI</name>
<dbReference type="InterPro" id="IPR025192">
    <property type="entry name" value="Succ_DH/fum_Rdtase_N"/>
</dbReference>
<evidence type="ECO:0000256" key="10">
    <source>
        <dbReference type="ARBA" id="ARBA00022792"/>
    </source>
</evidence>
<dbReference type="GeneTree" id="ENSGT00390000013558"/>
<keyword evidence="12" id="KW-0560">Oxidoreductase</keyword>
<comment type="subcellular location">
    <subcellularLocation>
        <location evidence="1 22">Mitochondrion inner membrane</location>
        <topology evidence="1 22">Peripheral membrane protein</topology>
        <orientation evidence="1 22">Matrix side</orientation>
    </subcellularLocation>
</comment>
<comment type="catalytic activity">
    <reaction evidence="20">
        <text>(S)-malate + a quinone = enol-oxaloacetate + a quinol</text>
        <dbReference type="Rhea" id="RHEA:79831"/>
        <dbReference type="ChEBI" id="CHEBI:15589"/>
        <dbReference type="ChEBI" id="CHEBI:17479"/>
        <dbReference type="ChEBI" id="CHEBI:24646"/>
        <dbReference type="ChEBI" id="CHEBI:132124"/>
    </reaction>
    <physiologicalReaction direction="left-to-right" evidence="20">
        <dbReference type="Rhea" id="RHEA:79832"/>
    </physiologicalReaction>
</comment>
<comment type="pathway">
    <text evidence="2 22">Carbohydrate metabolism; tricarboxylic acid cycle; fumarate from succinate (eukaryal route): step 1/1.</text>
</comment>
<organism evidence="25 26">
    <name type="scientific">Oreochromis niloticus</name>
    <name type="common">Nile tilapia</name>
    <name type="synonym">Tilapia nilotica</name>
    <dbReference type="NCBI Taxonomy" id="8128"/>
    <lineage>
        <taxon>Eukaryota</taxon>
        <taxon>Metazoa</taxon>
        <taxon>Chordata</taxon>
        <taxon>Craniata</taxon>
        <taxon>Vertebrata</taxon>
        <taxon>Euteleostomi</taxon>
        <taxon>Actinopterygii</taxon>
        <taxon>Neopterygii</taxon>
        <taxon>Teleostei</taxon>
        <taxon>Neoteleostei</taxon>
        <taxon>Acanthomorphata</taxon>
        <taxon>Ovalentaria</taxon>
        <taxon>Cichlomorphae</taxon>
        <taxon>Cichliformes</taxon>
        <taxon>Cichlidae</taxon>
        <taxon>African cichlids</taxon>
        <taxon>Pseudocrenilabrinae</taxon>
        <taxon>Oreochromini</taxon>
        <taxon>Oreochromis</taxon>
    </lineage>
</organism>
<protein>
    <recommendedName>
        <fullName evidence="5 22">Succinate dehydrogenase [ubiquinone] iron-sulfur subunit, mitochondrial</fullName>
        <ecNumber evidence="4 22">1.3.5.1</ecNumber>
    </recommendedName>
</protein>
<keyword evidence="10 22" id="KW-0999">Mitochondrion inner membrane</keyword>
<dbReference type="GO" id="GO:0046872">
    <property type="term" value="F:metal ion binding"/>
    <property type="evidence" value="ECO:0007669"/>
    <property type="project" value="UniProtKB-KW"/>
</dbReference>
<evidence type="ECO:0000256" key="4">
    <source>
        <dbReference type="ARBA" id="ARBA00012792"/>
    </source>
</evidence>
<evidence type="ECO:0000256" key="5">
    <source>
        <dbReference type="ARBA" id="ARBA00016766"/>
    </source>
</evidence>
<evidence type="ECO:0000256" key="20">
    <source>
        <dbReference type="ARBA" id="ARBA00048512"/>
    </source>
</evidence>
<evidence type="ECO:0000256" key="22">
    <source>
        <dbReference type="RuleBase" id="RU361237"/>
    </source>
</evidence>
<keyword evidence="16" id="KW-0472">Membrane</keyword>